<dbReference type="KEGG" id="tbc:A0O31_01001"/>
<dbReference type="AlphaFoldDB" id="A0A1J0LSV1"/>
<accession>A0A1J0LSV1</accession>
<dbReference type="STRING" id="56956.A0O31_01001"/>
<name>A0A1J0LSV1_THEBO</name>
<organism evidence="1 2">
    <name type="scientific">Thermus brockianus</name>
    <dbReference type="NCBI Taxonomy" id="56956"/>
    <lineage>
        <taxon>Bacteria</taxon>
        <taxon>Thermotogati</taxon>
        <taxon>Deinococcota</taxon>
        <taxon>Deinococci</taxon>
        <taxon>Thermales</taxon>
        <taxon>Thermaceae</taxon>
        <taxon>Thermus</taxon>
    </lineage>
</organism>
<dbReference type="InterPro" id="IPR036188">
    <property type="entry name" value="FAD/NAD-bd_sf"/>
</dbReference>
<protein>
    <submittedName>
        <fullName evidence="1">Oxidoreductase-like protein</fullName>
    </submittedName>
</protein>
<dbReference type="Proteomes" id="UP000182993">
    <property type="component" value="Chromosome"/>
</dbReference>
<sequence length="95" mass="10076">MLPGLRAYLGVRPRVDGGYYVRTPENLPLLGPVAEGVYLLGAFSGYGVMAALGAGEALARMVAGEDLPSWAWGFLPSRYKDPGRRPQGAAARAQL</sequence>
<evidence type="ECO:0000313" key="2">
    <source>
        <dbReference type="Proteomes" id="UP000182993"/>
    </source>
</evidence>
<reference evidence="2" key="1">
    <citation type="submission" date="2016-06" db="EMBL/GenBank/DDBJ databases">
        <title>Whole genome sequencing of Thermus brockianus strain GE-1.</title>
        <authorList>
            <person name="Schaefers C."/>
            <person name="Blank S."/>
            <person name="Wiebusch S."/>
            <person name="Elleuche S."/>
            <person name="Antranikian G."/>
        </authorList>
    </citation>
    <scope>NUCLEOTIDE SEQUENCE [LARGE SCALE GENOMIC DNA]</scope>
    <source>
        <strain evidence="2">GE-1</strain>
    </source>
</reference>
<dbReference type="Gene3D" id="3.50.50.60">
    <property type="entry name" value="FAD/NAD(P)-binding domain"/>
    <property type="match status" value="1"/>
</dbReference>
<gene>
    <name evidence="1" type="ORF">A0O31_01001</name>
</gene>
<dbReference type="SUPFAM" id="SSF51971">
    <property type="entry name" value="Nucleotide-binding domain"/>
    <property type="match status" value="1"/>
</dbReference>
<dbReference type="EMBL" id="CP016312">
    <property type="protein sequence ID" value="APD09162.1"/>
    <property type="molecule type" value="Genomic_DNA"/>
</dbReference>
<proteinExistence type="predicted"/>
<evidence type="ECO:0000313" key="1">
    <source>
        <dbReference type="EMBL" id="APD09162.1"/>
    </source>
</evidence>